<evidence type="ECO:0000256" key="5">
    <source>
        <dbReference type="SAM" id="Phobius"/>
    </source>
</evidence>
<dbReference type="EMBL" id="FOAF01000003">
    <property type="protein sequence ID" value="SEL69440.1"/>
    <property type="molecule type" value="Genomic_DNA"/>
</dbReference>
<proteinExistence type="predicted"/>
<dbReference type="RefSeq" id="WP_093326290.1">
    <property type="nucleotide sequence ID" value="NZ_FOAF01000003.1"/>
</dbReference>
<evidence type="ECO:0000313" key="7">
    <source>
        <dbReference type="EMBL" id="SEL69440.1"/>
    </source>
</evidence>
<dbReference type="AlphaFoldDB" id="A0A1H7S9Z7"/>
<name>A0A1H7S9Z7_OLID1</name>
<evidence type="ECO:0000256" key="1">
    <source>
        <dbReference type="ARBA" id="ARBA00004127"/>
    </source>
</evidence>
<evidence type="ECO:0000313" key="8">
    <source>
        <dbReference type="Proteomes" id="UP000199421"/>
    </source>
</evidence>
<feature type="domain" description="HTTM-like" evidence="6">
    <location>
        <begin position="9"/>
        <end position="270"/>
    </location>
</feature>
<feature type="transmembrane region" description="Helical" evidence="5">
    <location>
        <begin position="149"/>
        <end position="169"/>
    </location>
</feature>
<dbReference type="Proteomes" id="UP000199421">
    <property type="component" value="Unassembled WGS sequence"/>
</dbReference>
<keyword evidence="2 5" id="KW-0812">Transmembrane</keyword>
<feature type="transmembrane region" description="Helical" evidence="5">
    <location>
        <begin position="74"/>
        <end position="91"/>
    </location>
</feature>
<gene>
    <name evidence="7" type="ORF">SAMN05661044_03142</name>
</gene>
<feature type="transmembrane region" description="Helical" evidence="5">
    <location>
        <begin position="97"/>
        <end position="115"/>
    </location>
</feature>
<sequence length="276" mass="31592">MWNIFITEEKAVWITTAMVLCTAFFMSIEYLFSWKRGKFSEETFFSWSVTQSRPGWIYRGWSLRLLNHLFDKHGFGFLIGTRLLLIVIAFVCMGKDAYLGSCLALLSGMSCLLNIRHFQGKDGADESLTVLLFGLTVYYLIGPTSSLRFVGIAFIIAQISLSYFISGYYKIKSKTWRSGQAIQNVLATKIYGQPSLVFLMKNSYLSRFTCWTIVLWELTFPIIFLVAAPLSFSWLVMGVAFHLAMAFIMGLNTFMMSFLSSYPLFFFALYYLSIGH</sequence>
<evidence type="ECO:0000256" key="2">
    <source>
        <dbReference type="ARBA" id="ARBA00022692"/>
    </source>
</evidence>
<keyword evidence="3 5" id="KW-1133">Transmembrane helix</keyword>
<protein>
    <recommendedName>
        <fullName evidence="6">HTTM-like domain-containing protein</fullName>
    </recommendedName>
</protein>
<evidence type="ECO:0000256" key="3">
    <source>
        <dbReference type="ARBA" id="ARBA00022989"/>
    </source>
</evidence>
<dbReference type="SMART" id="SM00752">
    <property type="entry name" value="HTTM"/>
    <property type="match status" value="1"/>
</dbReference>
<dbReference type="InterPro" id="IPR011020">
    <property type="entry name" value="HTTM-like"/>
</dbReference>
<organism evidence="7 8">
    <name type="scientific">Olivibacter domesticus</name>
    <name type="common">Pseudosphingobacterium domesticum</name>
    <dbReference type="NCBI Taxonomy" id="407022"/>
    <lineage>
        <taxon>Bacteria</taxon>
        <taxon>Pseudomonadati</taxon>
        <taxon>Bacteroidota</taxon>
        <taxon>Sphingobacteriia</taxon>
        <taxon>Sphingobacteriales</taxon>
        <taxon>Sphingobacteriaceae</taxon>
        <taxon>Olivibacter</taxon>
    </lineage>
</organism>
<dbReference type="OrthoDB" id="5422338at2"/>
<feature type="transmembrane region" description="Helical" evidence="5">
    <location>
        <begin position="12"/>
        <end position="32"/>
    </location>
</feature>
<keyword evidence="8" id="KW-1185">Reference proteome</keyword>
<dbReference type="GO" id="GO:0012505">
    <property type="term" value="C:endomembrane system"/>
    <property type="evidence" value="ECO:0007669"/>
    <property type="project" value="UniProtKB-SubCell"/>
</dbReference>
<reference evidence="8" key="1">
    <citation type="submission" date="2016-10" db="EMBL/GenBank/DDBJ databases">
        <authorList>
            <person name="Varghese N."/>
            <person name="Submissions S."/>
        </authorList>
    </citation>
    <scope>NUCLEOTIDE SEQUENCE [LARGE SCALE GENOMIC DNA]</scope>
    <source>
        <strain evidence="8">DSM 18733</strain>
    </source>
</reference>
<feature type="transmembrane region" description="Helical" evidence="5">
    <location>
        <begin position="239"/>
        <end position="272"/>
    </location>
</feature>
<comment type="subcellular location">
    <subcellularLocation>
        <location evidence="1">Endomembrane system</location>
        <topology evidence="1">Multi-pass membrane protein</topology>
    </subcellularLocation>
</comment>
<evidence type="ECO:0000259" key="6">
    <source>
        <dbReference type="SMART" id="SM00752"/>
    </source>
</evidence>
<feature type="transmembrane region" description="Helical" evidence="5">
    <location>
        <begin position="208"/>
        <end position="227"/>
    </location>
</feature>
<dbReference type="STRING" id="407022.SAMN05661044_03142"/>
<evidence type="ECO:0000256" key="4">
    <source>
        <dbReference type="ARBA" id="ARBA00023136"/>
    </source>
</evidence>
<keyword evidence="4 5" id="KW-0472">Membrane</keyword>
<accession>A0A1H7S9Z7</accession>